<dbReference type="InterPro" id="IPR050145">
    <property type="entry name" value="Centrin_CML-like"/>
</dbReference>
<proteinExistence type="predicted"/>
<dbReference type="PANTHER" id="PTHR23050">
    <property type="entry name" value="CALCIUM BINDING PROTEIN"/>
    <property type="match status" value="1"/>
</dbReference>
<dbReference type="Proteomes" id="UP000784294">
    <property type="component" value="Unassembled WGS sequence"/>
</dbReference>
<sequence length="76" mass="8548">MLIYSNSVDYSSIEKLFEFIDKDGSGKVSAGELSRAMKECGLNYSDQEIKDIISAVDQNHDGMLDMEELKKALMNH</sequence>
<dbReference type="AlphaFoldDB" id="A0A3S5AY37"/>
<keyword evidence="1" id="KW-0677">Repeat</keyword>
<evidence type="ECO:0000313" key="4">
    <source>
        <dbReference type="EMBL" id="VEL28225.1"/>
    </source>
</evidence>
<keyword evidence="5" id="KW-1185">Reference proteome</keyword>
<comment type="caution">
    <text evidence="4">The sequence shown here is derived from an EMBL/GenBank/DDBJ whole genome shotgun (WGS) entry which is preliminary data.</text>
</comment>
<dbReference type="Gene3D" id="1.10.238.10">
    <property type="entry name" value="EF-hand"/>
    <property type="match status" value="1"/>
</dbReference>
<name>A0A3S5AY37_9PLAT</name>
<dbReference type="PROSITE" id="PS50222">
    <property type="entry name" value="EF_HAND_2"/>
    <property type="match status" value="2"/>
</dbReference>
<evidence type="ECO:0000256" key="1">
    <source>
        <dbReference type="ARBA" id="ARBA00022737"/>
    </source>
</evidence>
<dbReference type="EMBL" id="CAAALY010093297">
    <property type="protein sequence ID" value="VEL28225.1"/>
    <property type="molecule type" value="Genomic_DNA"/>
</dbReference>
<evidence type="ECO:0000256" key="2">
    <source>
        <dbReference type="ARBA" id="ARBA00022837"/>
    </source>
</evidence>
<dbReference type="SMART" id="SM00054">
    <property type="entry name" value="EFh"/>
    <property type="match status" value="2"/>
</dbReference>
<gene>
    <name evidence="4" type="ORF">PXEA_LOCUS21665</name>
</gene>
<feature type="domain" description="EF-hand" evidence="3">
    <location>
        <begin position="44"/>
        <end position="76"/>
    </location>
</feature>
<organism evidence="4 5">
    <name type="scientific">Protopolystoma xenopodis</name>
    <dbReference type="NCBI Taxonomy" id="117903"/>
    <lineage>
        <taxon>Eukaryota</taxon>
        <taxon>Metazoa</taxon>
        <taxon>Spiralia</taxon>
        <taxon>Lophotrochozoa</taxon>
        <taxon>Platyhelminthes</taxon>
        <taxon>Monogenea</taxon>
        <taxon>Polyopisthocotylea</taxon>
        <taxon>Polystomatidea</taxon>
        <taxon>Polystomatidae</taxon>
        <taxon>Protopolystoma</taxon>
    </lineage>
</organism>
<dbReference type="CDD" id="cd00051">
    <property type="entry name" value="EFh"/>
    <property type="match status" value="1"/>
</dbReference>
<evidence type="ECO:0000259" key="3">
    <source>
        <dbReference type="PROSITE" id="PS50222"/>
    </source>
</evidence>
<dbReference type="InterPro" id="IPR002048">
    <property type="entry name" value="EF_hand_dom"/>
</dbReference>
<dbReference type="Pfam" id="PF13499">
    <property type="entry name" value="EF-hand_7"/>
    <property type="match status" value="1"/>
</dbReference>
<dbReference type="InterPro" id="IPR018247">
    <property type="entry name" value="EF_Hand_1_Ca_BS"/>
</dbReference>
<dbReference type="GO" id="GO:0005509">
    <property type="term" value="F:calcium ion binding"/>
    <property type="evidence" value="ECO:0007669"/>
    <property type="project" value="InterPro"/>
</dbReference>
<dbReference type="InterPro" id="IPR011992">
    <property type="entry name" value="EF-hand-dom_pair"/>
</dbReference>
<reference evidence="4" key="1">
    <citation type="submission" date="2018-11" db="EMBL/GenBank/DDBJ databases">
        <authorList>
            <consortium name="Pathogen Informatics"/>
        </authorList>
    </citation>
    <scope>NUCLEOTIDE SEQUENCE</scope>
</reference>
<evidence type="ECO:0000313" key="5">
    <source>
        <dbReference type="Proteomes" id="UP000784294"/>
    </source>
</evidence>
<feature type="domain" description="EF-hand" evidence="3">
    <location>
        <begin position="8"/>
        <end position="43"/>
    </location>
</feature>
<keyword evidence="2" id="KW-0106">Calcium</keyword>
<protein>
    <recommendedName>
        <fullName evidence="3">EF-hand domain-containing protein</fullName>
    </recommendedName>
</protein>
<dbReference type="PROSITE" id="PS00018">
    <property type="entry name" value="EF_HAND_1"/>
    <property type="match status" value="2"/>
</dbReference>
<accession>A0A3S5AY37</accession>
<dbReference type="OrthoDB" id="120976at2759"/>
<dbReference type="SUPFAM" id="SSF47473">
    <property type="entry name" value="EF-hand"/>
    <property type="match status" value="1"/>
</dbReference>